<dbReference type="AlphaFoldDB" id="A0A0D0D5Q0"/>
<accession>A0A0D0D5Q0</accession>
<organism evidence="1 2">
    <name type="scientific">Paxillus rubicundulus Ve08.2h10</name>
    <dbReference type="NCBI Taxonomy" id="930991"/>
    <lineage>
        <taxon>Eukaryota</taxon>
        <taxon>Fungi</taxon>
        <taxon>Dikarya</taxon>
        <taxon>Basidiomycota</taxon>
        <taxon>Agaricomycotina</taxon>
        <taxon>Agaricomycetes</taxon>
        <taxon>Agaricomycetidae</taxon>
        <taxon>Boletales</taxon>
        <taxon>Paxilineae</taxon>
        <taxon>Paxillaceae</taxon>
        <taxon>Paxillus</taxon>
    </lineage>
</organism>
<proteinExistence type="predicted"/>
<dbReference type="Proteomes" id="UP000054538">
    <property type="component" value="Unassembled WGS sequence"/>
</dbReference>
<evidence type="ECO:0000313" key="2">
    <source>
        <dbReference type="Proteomes" id="UP000054538"/>
    </source>
</evidence>
<protein>
    <submittedName>
        <fullName evidence="1">Uncharacterized protein</fullName>
    </submittedName>
</protein>
<dbReference type="EMBL" id="KN825323">
    <property type="protein sequence ID" value="KIK92022.1"/>
    <property type="molecule type" value="Genomic_DNA"/>
</dbReference>
<keyword evidence="2" id="KW-1185">Reference proteome</keyword>
<reference evidence="1 2" key="1">
    <citation type="submission" date="2014-04" db="EMBL/GenBank/DDBJ databases">
        <authorList>
            <consortium name="DOE Joint Genome Institute"/>
            <person name="Kuo A."/>
            <person name="Kohler A."/>
            <person name="Jargeat P."/>
            <person name="Nagy L.G."/>
            <person name="Floudas D."/>
            <person name="Copeland A."/>
            <person name="Barry K.W."/>
            <person name="Cichocki N."/>
            <person name="Veneault-Fourrey C."/>
            <person name="LaButti K."/>
            <person name="Lindquist E.A."/>
            <person name="Lipzen A."/>
            <person name="Lundell T."/>
            <person name="Morin E."/>
            <person name="Murat C."/>
            <person name="Sun H."/>
            <person name="Tunlid A."/>
            <person name="Henrissat B."/>
            <person name="Grigoriev I.V."/>
            <person name="Hibbett D.S."/>
            <person name="Martin F."/>
            <person name="Nordberg H.P."/>
            <person name="Cantor M.N."/>
            <person name="Hua S.X."/>
        </authorList>
    </citation>
    <scope>NUCLEOTIDE SEQUENCE [LARGE SCALE GENOMIC DNA]</scope>
    <source>
        <strain evidence="1 2">Ve08.2h10</strain>
    </source>
</reference>
<dbReference type="HOGENOM" id="CLU_2038809_0_0_1"/>
<reference evidence="2" key="2">
    <citation type="submission" date="2015-01" db="EMBL/GenBank/DDBJ databases">
        <title>Evolutionary Origins and Diversification of the Mycorrhizal Mutualists.</title>
        <authorList>
            <consortium name="DOE Joint Genome Institute"/>
            <consortium name="Mycorrhizal Genomics Consortium"/>
            <person name="Kohler A."/>
            <person name="Kuo A."/>
            <person name="Nagy L.G."/>
            <person name="Floudas D."/>
            <person name="Copeland A."/>
            <person name="Barry K.W."/>
            <person name="Cichocki N."/>
            <person name="Veneault-Fourrey C."/>
            <person name="LaButti K."/>
            <person name="Lindquist E.A."/>
            <person name="Lipzen A."/>
            <person name="Lundell T."/>
            <person name="Morin E."/>
            <person name="Murat C."/>
            <person name="Riley R."/>
            <person name="Ohm R."/>
            <person name="Sun H."/>
            <person name="Tunlid A."/>
            <person name="Henrissat B."/>
            <person name="Grigoriev I.V."/>
            <person name="Hibbett D.S."/>
            <person name="Martin F."/>
        </authorList>
    </citation>
    <scope>NUCLEOTIDE SEQUENCE [LARGE SCALE GENOMIC DNA]</scope>
    <source>
        <strain evidence="2">Ve08.2h10</strain>
    </source>
</reference>
<sequence>MIRINYRSPSAVGRPVTERHNNPLLKHFHTHICLSSRNQKKIQHTASPERAPTCITLLYHLLCRSVVHSLCRAISIQLATYVSLRVAPFYYPRSIPPSSPRCSARSRVTIQTASKDELLDI</sequence>
<dbReference type="InParanoid" id="A0A0D0D5Q0"/>
<name>A0A0D0D5Q0_9AGAM</name>
<gene>
    <name evidence="1" type="ORF">PAXRUDRAFT_601693</name>
</gene>
<evidence type="ECO:0000313" key="1">
    <source>
        <dbReference type="EMBL" id="KIK92022.1"/>
    </source>
</evidence>